<dbReference type="PANTHER" id="PTHR30336">
    <property type="entry name" value="INNER MEMBRANE PROTEIN, PROBABLE PERMEASE"/>
    <property type="match status" value="1"/>
</dbReference>
<dbReference type="Proteomes" id="UP000190395">
    <property type="component" value="Unassembled WGS sequence"/>
</dbReference>
<dbReference type="CDD" id="cd06259">
    <property type="entry name" value="YdcF-like"/>
    <property type="match status" value="1"/>
</dbReference>
<keyword evidence="1" id="KW-1133">Transmembrane helix</keyword>
<evidence type="ECO:0000313" key="4">
    <source>
        <dbReference type="Proteomes" id="UP000190395"/>
    </source>
</evidence>
<dbReference type="InterPro" id="IPR003848">
    <property type="entry name" value="DUF218"/>
</dbReference>
<dbReference type="GO" id="GO:0043164">
    <property type="term" value="P:Gram-negative-bacterium-type cell wall biogenesis"/>
    <property type="evidence" value="ECO:0007669"/>
    <property type="project" value="TreeGrafter"/>
</dbReference>
<name>A0A1T4LF16_9SPIR</name>
<gene>
    <name evidence="3" type="ORF">SAMN02745152_00504</name>
</gene>
<dbReference type="GO" id="GO:0000270">
    <property type="term" value="P:peptidoglycan metabolic process"/>
    <property type="evidence" value="ECO:0007669"/>
    <property type="project" value="TreeGrafter"/>
</dbReference>
<dbReference type="InterPro" id="IPR051599">
    <property type="entry name" value="Cell_Envelope_Assoc"/>
</dbReference>
<dbReference type="Pfam" id="PF02698">
    <property type="entry name" value="DUF218"/>
    <property type="match status" value="1"/>
</dbReference>
<feature type="transmembrane region" description="Helical" evidence="1">
    <location>
        <begin position="21"/>
        <end position="44"/>
    </location>
</feature>
<keyword evidence="4" id="KW-1185">Reference proteome</keyword>
<organism evidence="3 4">
    <name type="scientific">Treponema berlinense</name>
    <dbReference type="NCBI Taxonomy" id="225004"/>
    <lineage>
        <taxon>Bacteria</taxon>
        <taxon>Pseudomonadati</taxon>
        <taxon>Spirochaetota</taxon>
        <taxon>Spirochaetia</taxon>
        <taxon>Spirochaetales</taxon>
        <taxon>Treponemataceae</taxon>
        <taxon>Treponema</taxon>
    </lineage>
</organism>
<dbReference type="EMBL" id="FUXC01000002">
    <property type="protein sequence ID" value="SJZ53263.1"/>
    <property type="molecule type" value="Genomic_DNA"/>
</dbReference>
<feature type="transmembrane region" description="Helical" evidence="1">
    <location>
        <begin position="56"/>
        <end position="77"/>
    </location>
</feature>
<protein>
    <submittedName>
        <fullName evidence="3">Uncharacterized SAM-binding protein YcdF, DUF218 family</fullName>
    </submittedName>
</protein>
<keyword evidence="1" id="KW-0812">Transmembrane</keyword>
<dbReference type="Gene3D" id="3.40.50.620">
    <property type="entry name" value="HUPs"/>
    <property type="match status" value="1"/>
</dbReference>
<keyword evidence="1" id="KW-0472">Membrane</keyword>
<proteinExistence type="predicted"/>
<feature type="transmembrane region" description="Helical" evidence="1">
    <location>
        <begin position="97"/>
        <end position="116"/>
    </location>
</feature>
<evidence type="ECO:0000256" key="1">
    <source>
        <dbReference type="SAM" id="Phobius"/>
    </source>
</evidence>
<evidence type="ECO:0000313" key="3">
    <source>
        <dbReference type="EMBL" id="SJZ53263.1"/>
    </source>
</evidence>
<dbReference type="InterPro" id="IPR014729">
    <property type="entry name" value="Rossmann-like_a/b/a_fold"/>
</dbReference>
<dbReference type="STRING" id="225004.SAMN02745152_00504"/>
<reference evidence="3 4" key="1">
    <citation type="submission" date="2017-02" db="EMBL/GenBank/DDBJ databases">
        <authorList>
            <person name="Peterson S.W."/>
        </authorList>
    </citation>
    <scope>NUCLEOTIDE SEQUENCE [LARGE SCALE GENOMIC DNA]</scope>
    <source>
        <strain evidence="3 4">ATCC BAA-909</strain>
    </source>
</reference>
<dbReference type="AlphaFoldDB" id="A0A1T4LF16"/>
<sequence>MQWSEGGRAESHSTVKVCSICLLKFMIFIIFVLISALSFFYFVAMQIASPGTFLGTFFSFSVVWLLCAVFFAVLAVLQKKKLLRTIFFKIKRSIKIFLGIFVFLCAVICGVNLFFICNPRLSDGKEKVQYVILLGGGITKDAELTLSVQNRVRVAGEYLKTQPQAISVVTGGKGRFAPCPESDVLKPALESYGIEGKRVLAENMAKDTIENFLFSVKILSEHENKTVQEILNAPVAVVTSDFHLARAERLAKRIGFTDVYGVASKTPALFVLNSYSREICSYIKLNLRILFTGKPSLLK</sequence>
<dbReference type="GO" id="GO:0005886">
    <property type="term" value="C:plasma membrane"/>
    <property type="evidence" value="ECO:0007669"/>
    <property type="project" value="TreeGrafter"/>
</dbReference>
<accession>A0A1T4LF16</accession>
<evidence type="ECO:0000259" key="2">
    <source>
        <dbReference type="Pfam" id="PF02698"/>
    </source>
</evidence>
<feature type="domain" description="DUF218" evidence="2">
    <location>
        <begin position="129"/>
        <end position="260"/>
    </location>
</feature>
<dbReference type="PANTHER" id="PTHR30336:SF4">
    <property type="entry name" value="ENVELOPE BIOGENESIS FACTOR ELYC"/>
    <property type="match status" value="1"/>
</dbReference>